<accession>A0A8K0SXE0</accession>
<dbReference type="SUPFAM" id="SSF144083">
    <property type="entry name" value="Magnesium transport protein CorA, transmembrane region"/>
    <property type="match status" value="1"/>
</dbReference>
<comment type="caution">
    <text evidence="6">The sequence shown here is derived from an EMBL/GenBank/DDBJ whole genome shotgun (WGS) entry which is preliminary data.</text>
</comment>
<dbReference type="EMBL" id="JAGPNK010000003">
    <property type="protein sequence ID" value="KAH7324547.1"/>
    <property type="molecule type" value="Genomic_DNA"/>
</dbReference>
<protein>
    <submittedName>
        <fullName evidence="6">Uncharacterized protein</fullName>
    </submittedName>
</protein>
<dbReference type="Gene3D" id="1.20.58.340">
    <property type="entry name" value="Magnesium transport protein CorA, transmembrane region"/>
    <property type="match status" value="1"/>
</dbReference>
<reference evidence="6" key="1">
    <citation type="journal article" date="2021" name="Nat. Commun.">
        <title>Genetic determinants of endophytism in the Arabidopsis root mycobiome.</title>
        <authorList>
            <person name="Mesny F."/>
            <person name="Miyauchi S."/>
            <person name="Thiergart T."/>
            <person name="Pickel B."/>
            <person name="Atanasova L."/>
            <person name="Karlsson M."/>
            <person name="Huettel B."/>
            <person name="Barry K.W."/>
            <person name="Haridas S."/>
            <person name="Chen C."/>
            <person name="Bauer D."/>
            <person name="Andreopoulos W."/>
            <person name="Pangilinan J."/>
            <person name="LaButti K."/>
            <person name="Riley R."/>
            <person name="Lipzen A."/>
            <person name="Clum A."/>
            <person name="Drula E."/>
            <person name="Henrissat B."/>
            <person name="Kohler A."/>
            <person name="Grigoriev I.V."/>
            <person name="Martin F.M."/>
            <person name="Hacquard S."/>
        </authorList>
    </citation>
    <scope>NUCLEOTIDE SEQUENCE</scope>
    <source>
        <strain evidence="6">MPI-CAGE-CH-0235</strain>
    </source>
</reference>
<feature type="transmembrane region" description="Helical" evidence="5">
    <location>
        <begin position="93"/>
        <end position="115"/>
    </location>
</feature>
<dbReference type="InterPro" id="IPR045863">
    <property type="entry name" value="CorA_TM1_TM2"/>
</dbReference>
<evidence type="ECO:0000256" key="3">
    <source>
        <dbReference type="ARBA" id="ARBA00022989"/>
    </source>
</evidence>
<dbReference type="Proteomes" id="UP000813444">
    <property type="component" value="Unassembled WGS sequence"/>
</dbReference>
<sequence length="198" mass="22730">MIDELGRLHQVIDWQRAVLRSLRIVLAPDTHMAPLKDMRAKTFGVESFIIKDTDEWLHEQQEVIASSLQASTQLIPLINELTEIAKDDHNRAIFVFTVVTVIFLPLGFLAAYLSMSDGPFGDNWNETQSLFWQIAAPLTVGIGSFCLAMAWQESQVQNARGWVSKRIERWRAQYLPFTYKTRREALKENDSMEDADDD</sequence>
<evidence type="ECO:0000313" key="6">
    <source>
        <dbReference type="EMBL" id="KAH7324547.1"/>
    </source>
</evidence>
<organism evidence="6 7">
    <name type="scientific">Stachybotrys elegans</name>
    <dbReference type="NCBI Taxonomy" id="80388"/>
    <lineage>
        <taxon>Eukaryota</taxon>
        <taxon>Fungi</taxon>
        <taxon>Dikarya</taxon>
        <taxon>Ascomycota</taxon>
        <taxon>Pezizomycotina</taxon>
        <taxon>Sordariomycetes</taxon>
        <taxon>Hypocreomycetidae</taxon>
        <taxon>Hypocreales</taxon>
        <taxon>Stachybotryaceae</taxon>
        <taxon>Stachybotrys</taxon>
    </lineage>
</organism>
<gene>
    <name evidence="6" type="ORF">B0I35DRAFT_163812</name>
</gene>
<name>A0A8K0SXE0_9HYPO</name>
<evidence type="ECO:0000256" key="2">
    <source>
        <dbReference type="ARBA" id="ARBA00022692"/>
    </source>
</evidence>
<keyword evidence="2 5" id="KW-0812">Transmembrane</keyword>
<dbReference type="AlphaFoldDB" id="A0A8K0SXE0"/>
<evidence type="ECO:0000256" key="5">
    <source>
        <dbReference type="SAM" id="Phobius"/>
    </source>
</evidence>
<comment type="subcellular location">
    <subcellularLocation>
        <location evidence="1">Membrane</location>
        <topology evidence="1">Multi-pass membrane protein</topology>
    </subcellularLocation>
</comment>
<evidence type="ECO:0000256" key="1">
    <source>
        <dbReference type="ARBA" id="ARBA00004141"/>
    </source>
</evidence>
<evidence type="ECO:0000256" key="4">
    <source>
        <dbReference type="ARBA" id="ARBA00023136"/>
    </source>
</evidence>
<keyword evidence="4 5" id="KW-0472">Membrane</keyword>
<keyword evidence="7" id="KW-1185">Reference proteome</keyword>
<keyword evidence="3 5" id="KW-1133">Transmembrane helix</keyword>
<evidence type="ECO:0000313" key="7">
    <source>
        <dbReference type="Proteomes" id="UP000813444"/>
    </source>
</evidence>
<proteinExistence type="predicted"/>
<dbReference type="OrthoDB" id="5430750at2759"/>
<feature type="transmembrane region" description="Helical" evidence="5">
    <location>
        <begin position="130"/>
        <end position="151"/>
    </location>
</feature>
<dbReference type="GO" id="GO:0016020">
    <property type="term" value="C:membrane"/>
    <property type="evidence" value="ECO:0007669"/>
    <property type="project" value="UniProtKB-SubCell"/>
</dbReference>